<comment type="caution">
    <text evidence="1">The sequence shown here is derived from an EMBL/GenBank/DDBJ whole genome shotgun (WGS) entry which is preliminary data.</text>
</comment>
<accession>A0A644Z623</accession>
<sequence length="201" mass="22614">MACENSPVTFARPAGWDALMEHIRSGAAMPKEAAQLIFDEFLSCISTPIFNNRVIGALTRTPPFVLPCEAFDESRILSERIPGAKLRPREKASLIFCDGHSREPDYRRLKGEAQPQSENLVVRLYQGDEIRFFVRTLSAPTCVRFWVSGDGRFEVRCNDALLTCKREAEGVYGFRMNGIGENVLAVRCTENSVDADFLEFI</sequence>
<evidence type="ECO:0000313" key="1">
    <source>
        <dbReference type="EMBL" id="MPM35728.1"/>
    </source>
</evidence>
<reference evidence="1" key="1">
    <citation type="submission" date="2019-08" db="EMBL/GenBank/DDBJ databases">
        <authorList>
            <person name="Kucharzyk K."/>
            <person name="Murdoch R.W."/>
            <person name="Higgins S."/>
            <person name="Loffler F."/>
        </authorList>
    </citation>
    <scope>NUCLEOTIDE SEQUENCE</scope>
</reference>
<name>A0A644Z623_9ZZZZ</name>
<protein>
    <submittedName>
        <fullName evidence="1">Uncharacterized protein</fullName>
    </submittedName>
</protein>
<dbReference type="EMBL" id="VSSQ01007378">
    <property type="protein sequence ID" value="MPM35728.1"/>
    <property type="molecule type" value="Genomic_DNA"/>
</dbReference>
<gene>
    <name evidence="1" type="ORF">SDC9_82321</name>
</gene>
<dbReference type="AlphaFoldDB" id="A0A644Z623"/>
<proteinExistence type="predicted"/>
<organism evidence="1">
    <name type="scientific">bioreactor metagenome</name>
    <dbReference type="NCBI Taxonomy" id="1076179"/>
    <lineage>
        <taxon>unclassified sequences</taxon>
        <taxon>metagenomes</taxon>
        <taxon>ecological metagenomes</taxon>
    </lineage>
</organism>